<proteinExistence type="predicted"/>
<name>A0AAP0JKY4_9MAGN</name>
<protein>
    <submittedName>
        <fullName evidence="1">Uncharacterized protein</fullName>
    </submittedName>
</protein>
<evidence type="ECO:0000313" key="1">
    <source>
        <dbReference type="EMBL" id="KAK9134835.1"/>
    </source>
</evidence>
<gene>
    <name evidence="1" type="ORF">Syun_014165</name>
</gene>
<keyword evidence="2" id="KW-1185">Reference proteome</keyword>
<accession>A0AAP0JKY4</accession>
<dbReference type="AlphaFoldDB" id="A0AAP0JKY4"/>
<organism evidence="1 2">
    <name type="scientific">Stephania yunnanensis</name>
    <dbReference type="NCBI Taxonomy" id="152371"/>
    <lineage>
        <taxon>Eukaryota</taxon>
        <taxon>Viridiplantae</taxon>
        <taxon>Streptophyta</taxon>
        <taxon>Embryophyta</taxon>
        <taxon>Tracheophyta</taxon>
        <taxon>Spermatophyta</taxon>
        <taxon>Magnoliopsida</taxon>
        <taxon>Ranunculales</taxon>
        <taxon>Menispermaceae</taxon>
        <taxon>Menispermoideae</taxon>
        <taxon>Cissampelideae</taxon>
        <taxon>Stephania</taxon>
    </lineage>
</organism>
<reference evidence="1 2" key="1">
    <citation type="submission" date="2024-01" db="EMBL/GenBank/DDBJ databases">
        <title>Genome assemblies of Stephania.</title>
        <authorList>
            <person name="Yang L."/>
        </authorList>
    </citation>
    <scope>NUCLEOTIDE SEQUENCE [LARGE SCALE GENOMIC DNA]</scope>
    <source>
        <strain evidence="1">YNDBR</strain>
        <tissue evidence="1">Leaf</tissue>
    </source>
</reference>
<dbReference type="EMBL" id="JBBNAF010000006">
    <property type="protein sequence ID" value="KAK9134835.1"/>
    <property type="molecule type" value="Genomic_DNA"/>
</dbReference>
<evidence type="ECO:0000313" key="2">
    <source>
        <dbReference type="Proteomes" id="UP001420932"/>
    </source>
</evidence>
<comment type="caution">
    <text evidence="1">The sequence shown here is derived from an EMBL/GenBank/DDBJ whole genome shotgun (WGS) entry which is preliminary data.</text>
</comment>
<sequence length="429" mass="47409">MQILLVGNQGRRIWTISFDPSTSSSCYFGGGKITGNIFCPNEMHLVAPVLARTSVPGGLRFAVWSLGALPSLVLPSLWSLRLVAPVSVIAEISRSLWSLIRIGDGSLGRSASGVVSMASTIDTIIIGSLGGRDILIFISGSGAGGTGACGLAVIMVGAASVSSAEHTVGRIRQFESPYSVRLTVFKVYLQGWSALLHLVGHAPPIGLPIVLDWSALSCYMMHAPLSSVPIENRAAALFHPPTYEHNTKSLNITSGRALHLFRSHLIVLNCGSIPHFTKCFISDRRKYFASNHFPTIRSQSPFGYQLGRWLSSWHELYLMMASWISFITMTIKARLELIEDKKLLRYDLALPSILSSNLGAWMGKVVSKLQLNVNPKEMLRSITKILVFHSRFTWEFSRKLERLKNVWACVLAKMKSYKLKIRLMQGYED</sequence>
<dbReference type="Proteomes" id="UP001420932">
    <property type="component" value="Unassembled WGS sequence"/>
</dbReference>